<sequence length="215" mass="22415">MDKKQKLAALGAGAVLVVGAVSAVSIATNSQSSPAANATGNLEDRIANVAATDPQTGDKVYVDSEYQVVKDLGEPGKLTVEGEKKPTFEITVSKVQKLKSCTLRGFGEEITPENGTFLLLDVTATLDASASEAVDEELAIMPLDASVFGVSPGQNRNVDYGVSTVASYSCDLENALDVAVGAGNTVKGQVMLDSPYSSGQVVYDPEKTGGWTWAY</sequence>
<dbReference type="RefSeq" id="WP_102597753.1">
    <property type="nucleotide sequence ID" value="NZ_PNQX01000001.1"/>
</dbReference>
<protein>
    <recommendedName>
        <fullName evidence="4">DUF4352 domain-containing protein</fullName>
    </recommendedName>
</protein>
<reference evidence="2 3" key="1">
    <citation type="journal article" date="2017" name="Elife">
        <title>Extensive horizontal gene transfer in cheese-associated bacteria.</title>
        <authorList>
            <person name="Bonham K.S."/>
            <person name="Wolfe B.E."/>
            <person name="Dutton R.J."/>
        </authorList>
    </citation>
    <scope>NUCLEOTIDE SEQUENCE [LARGE SCALE GENOMIC DNA]</scope>
    <source>
        <strain evidence="2 3">JB182</strain>
    </source>
</reference>
<dbReference type="EMBL" id="PNQX01000001">
    <property type="protein sequence ID" value="PMQ21107.1"/>
    <property type="molecule type" value="Genomic_DNA"/>
</dbReference>
<dbReference type="AlphaFoldDB" id="A0A2N7S4T8"/>
<keyword evidence="1" id="KW-0732">Signal</keyword>
<evidence type="ECO:0008006" key="4">
    <source>
        <dbReference type="Google" id="ProtNLM"/>
    </source>
</evidence>
<name>A0A2N7S4T8_9MICC</name>
<accession>A0A2N7S4T8</accession>
<feature type="chain" id="PRO_5039214253" description="DUF4352 domain-containing protein" evidence="1">
    <location>
        <begin position="24"/>
        <end position="215"/>
    </location>
</feature>
<comment type="caution">
    <text evidence="2">The sequence shown here is derived from an EMBL/GenBank/DDBJ whole genome shotgun (WGS) entry which is preliminary data.</text>
</comment>
<organism evidence="2 3">
    <name type="scientific">Glutamicibacter arilaitensis</name>
    <dbReference type="NCBI Taxonomy" id="256701"/>
    <lineage>
        <taxon>Bacteria</taxon>
        <taxon>Bacillati</taxon>
        <taxon>Actinomycetota</taxon>
        <taxon>Actinomycetes</taxon>
        <taxon>Micrococcales</taxon>
        <taxon>Micrococcaceae</taxon>
        <taxon>Glutamicibacter</taxon>
    </lineage>
</organism>
<proteinExistence type="predicted"/>
<evidence type="ECO:0000256" key="1">
    <source>
        <dbReference type="SAM" id="SignalP"/>
    </source>
</evidence>
<gene>
    <name evidence="2" type="ORF">CIK84_05905</name>
</gene>
<evidence type="ECO:0000313" key="3">
    <source>
        <dbReference type="Proteomes" id="UP000235739"/>
    </source>
</evidence>
<feature type="signal peptide" evidence="1">
    <location>
        <begin position="1"/>
        <end position="23"/>
    </location>
</feature>
<dbReference type="Proteomes" id="UP000235739">
    <property type="component" value="Unassembled WGS sequence"/>
</dbReference>
<evidence type="ECO:0000313" key="2">
    <source>
        <dbReference type="EMBL" id="PMQ21107.1"/>
    </source>
</evidence>